<keyword evidence="2" id="KW-0964">Secreted</keyword>
<name>A0A7K4KMK5_9AVES</name>
<dbReference type="PANTHER" id="PTHR21312">
    <property type="entry name" value="SERINE PROTEASE INHIBITOR"/>
    <property type="match status" value="1"/>
</dbReference>
<dbReference type="InterPro" id="IPR002350">
    <property type="entry name" value="Kazal_dom"/>
</dbReference>
<dbReference type="PROSITE" id="PS51465">
    <property type="entry name" value="KAZAL_2"/>
    <property type="match status" value="1"/>
</dbReference>
<sequence>ACGNYNLKKGCAKIFDPVCGTDNVLYGNECLLCVQNLQRNTNVRIKKRGMCQEPSPR</sequence>
<evidence type="ECO:0000256" key="1">
    <source>
        <dbReference type="ARBA" id="ARBA00004613"/>
    </source>
</evidence>
<evidence type="ECO:0000256" key="5">
    <source>
        <dbReference type="ARBA" id="ARBA00023157"/>
    </source>
</evidence>
<dbReference type="SUPFAM" id="SSF100895">
    <property type="entry name" value="Kazal-type serine protease inhibitors"/>
    <property type="match status" value="1"/>
</dbReference>
<dbReference type="Pfam" id="PF00050">
    <property type="entry name" value="Kazal_1"/>
    <property type="match status" value="1"/>
</dbReference>
<dbReference type="EMBL" id="VWPX01013836">
    <property type="protein sequence ID" value="NWI17106.1"/>
    <property type="molecule type" value="Genomic_DNA"/>
</dbReference>
<evidence type="ECO:0000259" key="6">
    <source>
        <dbReference type="PROSITE" id="PS51465"/>
    </source>
</evidence>
<feature type="domain" description="Kazal-like" evidence="6">
    <location>
        <begin position="1"/>
        <end position="53"/>
    </location>
</feature>
<keyword evidence="8" id="KW-1185">Reference proteome</keyword>
<reference evidence="7 8" key="1">
    <citation type="submission" date="2019-09" db="EMBL/GenBank/DDBJ databases">
        <title>Bird 10,000 Genomes (B10K) Project - Family phase.</title>
        <authorList>
            <person name="Zhang G."/>
        </authorList>
    </citation>
    <scope>NUCLEOTIDE SEQUENCE [LARGE SCALE GENOMIC DNA]</scope>
    <source>
        <strain evidence="7">B10K-MSB-42743</strain>
        <tissue evidence="7">Heart</tissue>
    </source>
</reference>
<comment type="subcellular location">
    <subcellularLocation>
        <location evidence="1">Secreted</location>
    </subcellularLocation>
</comment>
<proteinExistence type="predicted"/>
<evidence type="ECO:0000256" key="3">
    <source>
        <dbReference type="ARBA" id="ARBA00022690"/>
    </source>
</evidence>
<dbReference type="PROSITE" id="PS00282">
    <property type="entry name" value="KAZAL_1"/>
    <property type="match status" value="1"/>
</dbReference>
<feature type="non-terminal residue" evidence="7">
    <location>
        <position position="1"/>
    </location>
</feature>
<accession>A0A7K4KMK5</accession>
<organism evidence="7 8">
    <name type="scientific">Crypturellus soui</name>
    <dbReference type="NCBI Taxonomy" id="458187"/>
    <lineage>
        <taxon>Eukaryota</taxon>
        <taxon>Metazoa</taxon>
        <taxon>Chordata</taxon>
        <taxon>Craniata</taxon>
        <taxon>Vertebrata</taxon>
        <taxon>Euteleostomi</taxon>
        <taxon>Archelosauria</taxon>
        <taxon>Archosauria</taxon>
        <taxon>Dinosauria</taxon>
        <taxon>Saurischia</taxon>
        <taxon>Theropoda</taxon>
        <taxon>Coelurosauria</taxon>
        <taxon>Aves</taxon>
        <taxon>Palaeognathae</taxon>
        <taxon>Tinamiformes</taxon>
        <taxon>Tinamidae</taxon>
        <taxon>Crypturellus</taxon>
    </lineage>
</organism>
<evidence type="ECO:0000313" key="8">
    <source>
        <dbReference type="Proteomes" id="UP000545332"/>
    </source>
</evidence>
<dbReference type="Gene3D" id="3.30.60.30">
    <property type="match status" value="1"/>
</dbReference>
<dbReference type="Proteomes" id="UP000545332">
    <property type="component" value="Unassembled WGS sequence"/>
</dbReference>
<dbReference type="GO" id="GO:0004867">
    <property type="term" value="F:serine-type endopeptidase inhibitor activity"/>
    <property type="evidence" value="ECO:0007669"/>
    <property type="project" value="UniProtKB-KW"/>
</dbReference>
<evidence type="ECO:0000313" key="7">
    <source>
        <dbReference type="EMBL" id="NWI17106.1"/>
    </source>
</evidence>
<keyword evidence="5" id="KW-1015">Disulfide bond</keyword>
<dbReference type="GO" id="GO:0005576">
    <property type="term" value="C:extracellular region"/>
    <property type="evidence" value="ECO:0007669"/>
    <property type="project" value="UniProtKB-SubCell"/>
</dbReference>
<keyword evidence="3" id="KW-0646">Protease inhibitor</keyword>
<feature type="non-terminal residue" evidence="7">
    <location>
        <position position="57"/>
    </location>
</feature>
<dbReference type="InterPro" id="IPR036058">
    <property type="entry name" value="Kazal_dom_sf"/>
</dbReference>
<evidence type="ECO:0000256" key="2">
    <source>
        <dbReference type="ARBA" id="ARBA00022525"/>
    </source>
</evidence>
<dbReference type="PANTHER" id="PTHR21312:SF28">
    <property type="entry name" value="OVOINHIBITOR-RELATED"/>
    <property type="match status" value="1"/>
</dbReference>
<evidence type="ECO:0000256" key="4">
    <source>
        <dbReference type="ARBA" id="ARBA00022900"/>
    </source>
</evidence>
<protein>
    <submittedName>
        <fullName evidence="7">ISK1 inhibitor</fullName>
    </submittedName>
</protein>
<keyword evidence="4" id="KW-0722">Serine protease inhibitor</keyword>
<dbReference type="AlphaFoldDB" id="A0A7K4KMK5"/>
<comment type="caution">
    <text evidence="7">The sequence shown here is derived from an EMBL/GenBank/DDBJ whole genome shotgun (WGS) entry which is preliminary data.</text>
</comment>
<dbReference type="SMART" id="SM00280">
    <property type="entry name" value="KAZAL"/>
    <property type="match status" value="1"/>
</dbReference>
<gene>
    <name evidence="7" type="primary">Spink1</name>
    <name evidence="7" type="ORF">CRYSOU_R10640</name>
</gene>
<dbReference type="OrthoDB" id="126772at2759"/>